<protein>
    <submittedName>
        <fullName evidence="4">Uncharacterized protein</fullName>
    </submittedName>
</protein>
<dbReference type="EMBL" id="LR797305">
    <property type="protein sequence ID" value="CAB4200821.1"/>
    <property type="molecule type" value="Genomic_DNA"/>
</dbReference>
<organism evidence="4">
    <name type="scientific">uncultured Caudovirales phage</name>
    <dbReference type="NCBI Taxonomy" id="2100421"/>
    <lineage>
        <taxon>Viruses</taxon>
        <taxon>Duplodnaviria</taxon>
        <taxon>Heunggongvirae</taxon>
        <taxon>Uroviricota</taxon>
        <taxon>Caudoviricetes</taxon>
        <taxon>Peduoviridae</taxon>
        <taxon>Maltschvirus</taxon>
        <taxon>Maltschvirus maltsch</taxon>
    </lineage>
</organism>
<sequence>MSERAYEAETVDDSIVGSTVIDIRPMTKEEMNKEGWRKREIPMVLVLSSGTILYPSMDTEGNDAGALFGMTSDGISFGVY</sequence>
<dbReference type="EMBL" id="LR796878">
    <property type="protein sequence ID" value="CAB4172283.1"/>
    <property type="molecule type" value="Genomic_DNA"/>
</dbReference>
<evidence type="ECO:0000313" key="4">
    <source>
        <dbReference type="EMBL" id="CAB4164865.1"/>
    </source>
</evidence>
<evidence type="ECO:0000313" key="8">
    <source>
        <dbReference type="EMBL" id="CAB4200821.1"/>
    </source>
</evidence>
<accession>A0A6J5P721</accession>
<evidence type="ECO:0000313" key="6">
    <source>
        <dbReference type="EMBL" id="CAB4177991.1"/>
    </source>
</evidence>
<dbReference type="EMBL" id="LR797395">
    <property type="protein sequence ID" value="CAB4212717.1"/>
    <property type="molecule type" value="Genomic_DNA"/>
</dbReference>
<evidence type="ECO:0000313" key="10">
    <source>
        <dbReference type="EMBL" id="CAB4217395.1"/>
    </source>
</evidence>
<evidence type="ECO:0000313" key="9">
    <source>
        <dbReference type="EMBL" id="CAB4212717.1"/>
    </source>
</evidence>
<name>A0A6J5P721_9CAUD</name>
<dbReference type="EMBL" id="LR796644">
    <property type="protein sequence ID" value="CAB4156711.1"/>
    <property type="molecule type" value="Genomic_DNA"/>
</dbReference>
<reference evidence="4" key="1">
    <citation type="submission" date="2020-04" db="EMBL/GenBank/DDBJ databases">
        <authorList>
            <person name="Chiriac C."/>
            <person name="Salcher M."/>
            <person name="Ghai R."/>
            <person name="Kavagutti S V."/>
        </authorList>
    </citation>
    <scope>NUCLEOTIDE SEQUENCE</scope>
</reference>
<dbReference type="EMBL" id="LR798395">
    <property type="protein sequence ID" value="CAB5229039.1"/>
    <property type="molecule type" value="Genomic_DNA"/>
</dbReference>
<evidence type="ECO:0000313" key="2">
    <source>
        <dbReference type="EMBL" id="CAB4156711.1"/>
    </source>
</evidence>
<dbReference type="EMBL" id="LR797177">
    <property type="protein sequence ID" value="CAB4191869.1"/>
    <property type="molecule type" value="Genomic_DNA"/>
</dbReference>
<evidence type="ECO:0000313" key="11">
    <source>
        <dbReference type="EMBL" id="CAB5225063.1"/>
    </source>
</evidence>
<evidence type="ECO:0000313" key="3">
    <source>
        <dbReference type="EMBL" id="CAB4159936.1"/>
    </source>
</evidence>
<evidence type="ECO:0000313" key="1">
    <source>
        <dbReference type="EMBL" id="CAB4145155.1"/>
    </source>
</evidence>
<gene>
    <name evidence="6" type="ORF">UFOVP1002_13</name>
    <name evidence="7" type="ORF">UFOVP1217_184</name>
    <name evidence="8" type="ORF">UFOVP1343_168</name>
    <name evidence="9" type="ORF">UFOVP1438_29</name>
    <name evidence="12" type="ORF">UFOVP1541_155</name>
    <name evidence="10" type="ORF">UFOVP1592_25</name>
    <name evidence="1" type="ORF">UFOVP465_74</name>
    <name evidence="2" type="ORF">UFOVP666_120</name>
    <name evidence="3" type="ORF">UFOVP727_9</name>
    <name evidence="11" type="ORF">UFOVP741_12</name>
    <name evidence="4" type="ORF">UFOVP819_148</name>
    <name evidence="5" type="ORF">UFOVP926_126</name>
</gene>
<evidence type="ECO:0000313" key="12">
    <source>
        <dbReference type="EMBL" id="CAB5229039.1"/>
    </source>
</evidence>
<dbReference type="EMBL" id="LR796762">
    <property type="protein sequence ID" value="CAB4164865.1"/>
    <property type="molecule type" value="Genomic_DNA"/>
</dbReference>
<dbReference type="EMBL" id="LR797452">
    <property type="protein sequence ID" value="CAB4217395.1"/>
    <property type="molecule type" value="Genomic_DNA"/>
</dbReference>
<proteinExistence type="predicted"/>
<dbReference type="EMBL" id="LR798341">
    <property type="protein sequence ID" value="CAB5225063.1"/>
    <property type="molecule type" value="Genomic_DNA"/>
</dbReference>
<dbReference type="EMBL" id="LR796698">
    <property type="protein sequence ID" value="CAB4159936.1"/>
    <property type="molecule type" value="Genomic_DNA"/>
</dbReference>
<dbReference type="EMBL" id="LR796961">
    <property type="protein sequence ID" value="CAB4177991.1"/>
    <property type="molecule type" value="Genomic_DNA"/>
</dbReference>
<dbReference type="EMBL" id="LR796443">
    <property type="protein sequence ID" value="CAB4145155.1"/>
    <property type="molecule type" value="Genomic_DNA"/>
</dbReference>
<evidence type="ECO:0000313" key="5">
    <source>
        <dbReference type="EMBL" id="CAB4172283.1"/>
    </source>
</evidence>
<evidence type="ECO:0000313" key="7">
    <source>
        <dbReference type="EMBL" id="CAB4191869.1"/>
    </source>
</evidence>